<feature type="region of interest" description="Disordered" evidence="1">
    <location>
        <begin position="404"/>
        <end position="434"/>
    </location>
</feature>
<feature type="compositionally biased region" description="Low complexity" evidence="1">
    <location>
        <begin position="421"/>
        <end position="430"/>
    </location>
</feature>
<evidence type="ECO:0000313" key="2">
    <source>
        <dbReference type="Ensembl" id="ENSDCDP00010041086.1"/>
    </source>
</evidence>
<feature type="compositionally biased region" description="Low complexity" evidence="1">
    <location>
        <begin position="269"/>
        <end position="284"/>
    </location>
</feature>
<dbReference type="Pfam" id="PF24917">
    <property type="entry name" value="BLTP3A_B"/>
    <property type="match status" value="3"/>
</dbReference>
<reference evidence="2" key="3">
    <citation type="submission" date="2025-09" db="UniProtKB">
        <authorList>
            <consortium name="Ensembl"/>
        </authorList>
    </citation>
    <scope>IDENTIFICATION</scope>
</reference>
<feature type="region of interest" description="Disordered" evidence="1">
    <location>
        <begin position="839"/>
        <end position="877"/>
    </location>
</feature>
<reference evidence="2" key="2">
    <citation type="submission" date="2025-08" db="UniProtKB">
        <authorList>
            <consortium name="Ensembl"/>
        </authorList>
    </citation>
    <scope>IDENTIFICATION</scope>
</reference>
<evidence type="ECO:0008006" key="4">
    <source>
        <dbReference type="Google" id="ProtNLM"/>
    </source>
</evidence>
<feature type="compositionally biased region" description="Polar residues" evidence="1">
    <location>
        <begin position="843"/>
        <end position="859"/>
    </location>
</feature>
<feature type="compositionally biased region" description="Polar residues" evidence="1">
    <location>
        <begin position="406"/>
        <end position="420"/>
    </location>
</feature>
<proteinExistence type="predicted"/>
<feature type="compositionally biased region" description="Polar residues" evidence="1">
    <location>
        <begin position="285"/>
        <end position="294"/>
    </location>
</feature>
<dbReference type="PANTHER" id="PTHR22774">
    <property type="entry name" value="CHOREIN N-TERMINAL DOMAIN-CONTAINING PROTEIN"/>
    <property type="match status" value="1"/>
</dbReference>
<name>A0AAY4DA48_9TELE</name>
<dbReference type="PANTHER" id="PTHR22774:SF17">
    <property type="entry name" value="BRIDGE-LIKE LIPID TRANSFER PROTEIN FAMILY MEMBER 3B"/>
    <property type="match status" value="1"/>
</dbReference>
<gene>
    <name evidence="2" type="primary">UHRF1BP1L</name>
</gene>
<dbReference type="Ensembl" id="ENSDCDT00010051026.1">
    <property type="protein sequence ID" value="ENSDCDP00010041086.1"/>
    <property type="gene ID" value="ENSDCDG00010025422.1"/>
</dbReference>
<accession>A0AAY4DA48</accession>
<feature type="region of interest" description="Disordered" evidence="1">
    <location>
        <begin position="732"/>
        <end position="753"/>
    </location>
</feature>
<protein>
    <recommendedName>
        <fullName evidence="4">Chorein N-terminal domain-containing protein</fullName>
    </recommendedName>
</protein>
<sequence length="1080" mass="119068">VTANVKVRLFAKNLSPDKINLSTLKGEGQLTNLELDEEVLQNMLDLPTWLAINRVGCNKAAIRIPWTKLKTHPITLSLDKVEMEMSTCDEPRPPNGPSPIATASGQSEYGFAEKVVEGISLSINSIVIRISAKAFNASFELSQLQVYSVNTSWIPSDLRFTRIQDPTRGEILTFKEVSWQMIRIEADAIQSGGHETLSAPIRLITNQSKIRVTLKRRMKDCNVVASKLILILDDLLWVLTDSQLKAMVQYAKSLSEAMEKSAQQRKSMASESSQGASAPPSAQPTRAQQSATSADQNANMAKLFSAYDVCETSHHLQITHLDLHICDDIHSRDRVMNKRITGGAMQLSFSSITLDYYPFHRAGENCLHWMHYSEATKSREGWARSLLEEFRSSVDMLRSAVKDHQSISAQSQSSPTHGKISTSSSTTFSPPSSPRAQLISSSFVLRMADFSIYQVSTADQRRSSPKTMISCNKKSLYLPQEMPAIHAELTEYYYPDGKDSPIPCPNLYVQLNALQLVLDPRSLVWLNLFALDLKQSLEQFMELYKLDDSQKPDEHVDIRVDGLMLKEQKPLCAQEGAAHADLPRSISVQMSEMVATNTRHSPGCSRSSLESLLSAFQEEAFFSFPSTTSFPRDKDSFPVLHAVFQRHAYEQDTHLHDVYRGLVPASLTADALKMPAASDLWALHFSQFWVDYEGMSSGRGRPIPFVDSFPLTLWMCQPARHLQHRHRPCSLDSLGSLGPSPSSSSSSVPSSGEHPDVQILVHVQKHLSVQMTHLQYVFLLRLQHCMKELQLTLQQDLQQPAGDRSTQRTSTSHRTEPFSACVGILVKSAEVALLLKPVPDGTAPTSSPMGSDLSPSDSHGTIEAGREGGAHPENPPGPLVERTGAEMCPVSVLVLKVHSVCGSLDIRGENTAVALDVGQVRPSQLGNVSLRQYLRSGPVVNSGTGASGPEVKVRLESGPSAAAHSPLSEHNGFLQCRLHALSADFLMSTLRNLGHFLEDDSASQVLPMEINIRDIHVNLKDDGPRDSASDPDPTPMALHIDSLLIHRRDDGSFNIGRECLSCTLSLSHCVLDVDTCTLTI</sequence>
<dbReference type="GeneTree" id="ENSGT00600000084428"/>
<feature type="region of interest" description="Disordered" evidence="1">
    <location>
        <begin position="261"/>
        <end position="294"/>
    </location>
</feature>
<dbReference type="AlphaFoldDB" id="A0AAY4DA48"/>
<dbReference type="Proteomes" id="UP000694580">
    <property type="component" value="Chromosome 15"/>
</dbReference>
<keyword evidence="3" id="KW-1185">Reference proteome</keyword>
<organism evidence="2 3">
    <name type="scientific">Denticeps clupeoides</name>
    <name type="common">denticle herring</name>
    <dbReference type="NCBI Taxonomy" id="299321"/>
    <lineage>
        <taxon>Eukaryota</taxon>
        <taxon>Metazoa</taxon>
        <taxon>Chordata</taxon>
        <taxon>Craniata</taxon>
        <taxon>Vertebrata</taxon>
        <taxon>Euteleostomi</taxon>
        <taxon>Actinopterygii</taxon>
        <taxon>Neopterygii</taxon>
        <taxon>Teleostei</taxon>
        <taxon>Clupei</taxon>
        <taxon>Clupeiformes</taxon>
        <taxon>Denticipitoidei</taxon>
        <taxon>Denticipitidae</taxon>
        <taxon>Denticeps</taxon>
    </lineage>
</organism>
<reference evidence="2 3" key="1">
    <citation type="submission" date="2020-06" db="EMBL/GenBank/DDBJ databases">
        <authorList>
            <consortium name="Wellcome Sanger Institute Data Sharing"/>
        </authorList>
    </citation>
    <scope>NUCLEOTIDE SEQUENCE [LARGE SCALE GENOMIC DNA]</scope>
</reference>
<feature type="compositionally biased region" description="Low complexity" evidence="1">
    <location>
        <begin position="732"/>
        <end position="752"/>
    </location>
</feature>
<evidence type="ECO:0000256" key="1">
    <source>
        <dbReference type="SAM" id="MobiDB-lite"/>
    </source>
</evidence>
<dbReference type="InterPro" id="IPR026728">
    <property type="entry name" value="BLTP3A/B"/>
</dbReference>
<evidence type="ECO:0000313" key="3">
    <source>
        <dbReference type="Proteomes" id="UP000694580"/>
    </source>
</evidence>